<dbReference type="SUPFAM" id="SSF53335">
    <property type="entry name" value="S-adenosyl-L-methionine-dependent methyltransferases"/>
    <property type="match status" value="1"/>
</dbReference>
<evidence type="ECO:0000256" key="1">
    <source>
        <dbReference type="ARBA" id="ARBA00022603"/>
    </source>
</evidence>
<accession>A0A250WW64</accession>
<dbReference type="InterPro" id="IPR029063">
    <property type="entry name" value="SAM-dependent_MTases_sf"/>
</dbReference>
<protein>
    <submittedName>
        <fullName evidence="5">Uncharacterized protein</fullName>
    </submittedName>
</protein>
<sequence length="193" mass="22260">MDATSCRIYCIKQHRPSLRARAKKAGHQSCRQNFRFQWRSGRKQENDVQDFRVLELFSGIGGMHYAVKRILPTCYVEAVDINTVANKVYEHNFGERPHTLDLNQITWDTLDSYGADMWCLSPPCQPYTRTVFGKRLDASDNRSRSLIHLLEQLPLMQRPPKYLIMENVEGFVGGKVHGLLKEALLACSYQLQV</sequence>
<evidence type="ECO:0000256" key="4">
    <source>
        <dbReference type="PROSITE-ProRule" id="PRU01016"/>
    </source>
</evidence>
<dbReference type="PANTHER" id="PTHR46098">
    <property type="entry name" value="TRNA (CYTOSINE(38)-C(5))-METHYLTRANSFERASE"/>
    <property type="match status" value="1"/>
</dbReference>
<dbReference type="GO" id="GO:0008168">
    <property type="term" value="F:methyltransferase activity"/>
    <property type="evidence" value="ECO:0007669"/>
    <property type="project" value="UniProtKB-KW"/>
</dbReference>
<feature type="active site" evidence="4">
    <location>
        <position position="124"/>
    </location>
</feature>
<dbReference type="PANTHER" id="PTHR46098:SF1">
    <property type="entry name" value="TRNA (CYTOSINE(38)-C(5))-METHYLTRANSFERASE"/>
    <property type="match status" value="1"/>
</dbReference>
<dbReference type="PROSITE" id="PS51679">
    <property type="entry name" value="SAM_MT_C5"/>
    <property type="match status" value="1"/>
</dbReference>
<dbReference type="Proteomes" id="UP000232323">
    <property type="component" value="Unassembled WGS sequence"/>
</dbReference>
<evidence type="ECO:0000256" key="3">
    <source>
        <dbReference type="ARBA" id="ARBA00022691"/>
    </source>
</evidence>
<gene>
    <name evidence="5" type="ORF">CEUSTIGMA_g2395.t1</name>
</gene>
<dbReference type="Gene3D" id="3.40.50.150">
    <property type="entry name" value="Vaccinia Virus protein VP39"/>
    <property type="match status" value="1"/>
</dbReference>
<proteinExistence type="inferred from homology"/>
<keyword evidence="1 4" id="KW-0489">Methyltransferase</keyword>
<name>A0A250WW64_9CHLO</name>
<comment type="similarity">
    <text evidence="4">Belongs to the class I-like SAM-binding methyltransferase superfamily. C5-methyltransferase family.</text>
</comment>
<reference evidence="5 6" key="1">
    <citation type="submission" date="2017-08" db="EMBL/GenBank/DDBJ databases">
        <title>Acidophilic green algal genome provides insights into adaptation to an acidic environment.</title>
        <authorList>
            <person name="Hirooka S."/>
            <person name="Hirose Y."/>
            <person name="Kanesaki Y."/>
            <person name="Higuchi S."/>
            <person name="Fujiwara T."/>
            <person name="Onuma R."/>
            <person name="Era A."/>
            <person name="Ohbayashi R."/>
            <person name="Uzuka A."/>
            <person name="Nozaki H."/>
            <person name="Yoshikawa H."/>
            <person name="Miyagishima S.Y."/>
        </authorList>
    </citation>
    <scope>NUCLEOTIDE SEQUENCE [LARGE SCALE GENOMIC DNA]</scope>
    <source>
        <strain evidence="5 6">NIES-2499</strain>
    </source>
</reference>
<dbReference type="EMBL" id="BEGY01000010">
    <property type="protein sequence ID" value="GAX74949.1"/>
    <property type="molecule type" value="Genomic_DNA"/>
</dbReference>
<organism evidence="5 6">
    <name type="scientific">Chlamydomonas eustigma</name>
    <dbReference type="NCBI Taxonomy" id="1157962"/>
    <lineage>
        <taxon>Eukaryota</taxon>
        <taxon>Viridiplantae</taxon>
        <taxon>Chlorophyta</taxon>
        <taxon>core chlorophytes</taxon>
        <taxon>Chlorophyceae</taxon>
        <taxon>CS clade</taxon>
        <taxon>Chlamydomonadales</taxon>
        <taxon>Chlamydomonadaceae</taxon>
        <taxon>Chlamydomonas</taxon>
    </lineage>
</organism>
<evidence type="ECO:0000256" key="2">
    <source>
        <dbReference type="ARBA" id="ARBA00022679"/>
    </source>
</evidence>
<keyword evidence="2 4" id="KW-0808">Transferase</keyword>
<evidence type="ECO:0000313" key="6">
    <source>
        <dbReference type="Proteomes" id="UP000232323"/>
    </source>
</evidence>
<keyword evidence="6" id="KW-1185">Reference proteome</keyword>
<dbReference type="InterPro" id="IPR050750">
    <property type="entry name" value="C5-MTase"/>
</dbReference>
<keyword evidence="3 4" id="KW-0949">S-adenosyl-L-methionine</keyword>
<dbReference type="GO" id="GO:0032259">
    <property type="term" value="P:methylation"/>
    <property type="evidence" value="ECO:0007669"/>
    <property type="project" value="UniProtKB-KW"/>
</dbReference>
<dbReference type="InterPro" id="IPR001525">
    <property type="entry name" value="C5_MeTfrase"/>
</dbReference>
<dbReference type="STRING" id="1157962.A0A250WW64"/>
<dbReference type="OrthoDB" id="414133at2759"/>
<dbReference type="GO" id="GO:0005634">
    <property type="term" value="C:nucleus"/>
    <property type="evidence" value="ECO:0007669"/>
    <property type="project" value="TreeGrafter"/>
</dbReference>
<dbReference type="AlphaFoldDB" id="A0A250WW64"/>
<comment type="caution">
    <text evidence="5">The sequence shown here is derived from an EMBL/GenBank/DDBJ whole genome shotgun (WGS) entry which is preliminary data.</text>
</comment>
<evidence type="ECO:0000313" key="5">
    <source>
        <dbReference type="EMBL" id="GAX74949.1"/>
    </source>
</evidence>
<dbReference type="PRINTS" id="PR00105">
    <property type="entry name" value="C5METTRFRASE"/>
</dbReference>
<dbReference type="Pfam" id="PF00145">
    <property type="entry name" value="DNA_methylase"/>
    <property type="match status" value="1"/>
</dbReference>